<reference evidence="1 2" key="1">
    <citation type="journal article" date="2013" name="Nat. Genet.">
        <title>The genome of the hydatid tapeworm Echinococcus granulosus.</title>
        <authorList>
            <person name="Zheng H."/>
            <person name="Zhang W."/>
            <person name="Zhang L."/>
            <person name="Zhang Z."/>
            <person name="Li J."/>
            <person name="Lu G."/>
            <person name="Zhu Y."/>
            <person name="Wang Y."/>
            <person name="Huang Y."/>
            <person name="Liu J."/>
            <person name="Kang H."/>
            <person name="Chen J."/>
            <person name="Wang L."/>
            <person name="Chen A."/>
            <person name="Yu S."/>
            <person name="Gao Z."/>
            <person name="Jin L."/>
            <person name="Gu W."/>
            <person name="Wang Z."/>
            <person name="Zhao L."/>
            <person name="Shi B."/>
            <person name="Wen H."/>
            <person name="Lin R."/>
            <person name="Jones M.K."/>
            <person name="Brejova B."/>
            <person name="Vinar T."/>
            <person name="Zhao G."/>
            <person name="McManus D.P."/>
            <person name="Chen Z."/>
            <person name="Zhou Y."/>
            <person name="Wang S."/>
        </authorList>
    </citation>
    <scope>NUCLEOTIDE SEQUENCE [LARGE SCALE GENOMIC DNA]</scope>
</reference>
<evidence type="ECO:0000313" key="2">
    <source>
        <dbReference type="Proteomes" id="UP000019149"/>
    </source>
</evidence>
<protein>
    <submittedName>
        <fullName evidence="1">Uncharacterized protein</fullName>
    </submittedName>
</protein>
<dbReference type="KEGG" id="egl:EGR_04250"/>
<comment type="caution">
    <text evidence="1">The sequence shown here is derived from an EMBL/GenBank/DDBJ whole genome shotgun (WGS) entry which is preliminary data.</text>
</comment>
<dbReference type="RefSeq" id="XP_024352007.1">
    <property type="nucleotide sequence ID" value="XM_024493499.1"/>
</dbReference>
<proteinExistence type="predicted"/>
<evidence type="ECO:0000313" key="1">
    <source>
        <dbReference type="EMBL" id="EUB60811.1"/>
    </source>
</evidence>
<dbReference type="GeneID" id="36339965"/>
<dbReference type="CTD" id="36339965"/>
<sequence length="198" mass="22372">MAEFKYNLPAVVVFNVHLKLCLRKMAGAHNISNESPTKPKHNTRFNVLFYLSTSYILRSSVLVVIDKRNGECEAKWVGMKTIKAIYSAPGVTLEPQIIELPPDPNKSYKFFAKNARIVLQLRGPKCTKIRTFSLILNDSHDQPFSELVGWLEFCVASSELVGWLEFCVASKLLAFKARFPYLLENLSKCSSVKPSLKS</sequence>
<dbReference type="AlphaFoldDB" id="W6UI86"/>
<gene>
    <name evidence="1" type="ORF">EGR_04250</name>
</gene>
<organism evidence="1 2">
    <name type="scientific">Echinococcus granulosus</name>
    <name type="common">Hydatid tapeworm</name>
    <dbReference type="NCBI Taxonomy" id="6210"/>
    <lineage>
        <taxon>Eukaryota</taxon>
        <taxon>Metazoa</taxon>
        <taxon>Spiralia</taxon>
        <taxon>Lophotrochozoa</taxon>
        <taxon>Platyhelminthes</taxon>
        <taxon>Cestoda</taxon>
        <taxon>Eucestoda</taxon>
        <taxon>Cyclophyllidea</taxon>
        <taxon>Taeniidae</taxon>
        <taxon>Echinococcus</taxon>
        <taxon>Echinococcus granulosus group</taxon>
    </lineage>
</organism>
<dbReference type="Proteomes" id="UP000019149">
    <property type="component" value="Unassembled WGS sequence"/>
</dbReference>
<dbReference type="EMBL" id="APAU02000026">
    <property type="protein sequence ID" value="EUB60811.1"/>
    <property type="molecule type" value="Genomic_DNA"/>
</dbReference>
<accession>W6UI86</accession>
<name>W6UI86_ECHGR</name>
<keyword evidence="2" id="KW-1185">Reference proteome</keyword>